<protein>
    <recommendedName>
        <fullName evidence="5">Mitochondrial cardiolipin hydrolase</fullName>
    </recommendedName>
    <alternativeName>
        <fullName evidence="6">Mitochondrial phospholipase</fullName>
    </alternativeName>
</protein>
<evidence type="ECO:0000259" key="7">
    <source>
        <dbReference type="PROSITE" id="PS50035"/>
    </source>
</evidence>
<keyword evidence="1" id="KW-0378">Hydrolase</keyword>
<dbReference type="GO" id="GO:0005739">
    <property type="term" value="C:mitochondrion"/>
    <property type="evidence" value="ECO:0007669"/>
    <property type="project" value="TreeGrafter"/>
</dbReference>
<dbReference type="PANTHER" id="PTHR43856">
    <property type="entry name" value="CARDIOLIPIN HYDROLASE"/>
    <property type="match status" value="1"/>
</dbReference>
<proteinExistence type="inferred from homology"/>
<keyword evidence="3" id="KW-0443">Lipid metabolism</keyword>
<dbReference type="Pfam" id="PF13091">
    <property type="entry name" value="PLDc_2"/>
    <property type="match status" value="1"/>
</dbReference>
<dbReference type="GO" id="GO:0016042">
    <property type="term" value="P:lipid catabolic process"/>
    <property type="evidence" value="ECO:0007669"/>
    <property type="project" value="UniProtKB-KW"/>
</dbReference>
<dbReference type="EMBL" id="CAJVCH010553690">
    <property type="protein sequence ID" value="CAG7829989.1"/>
    <property type="molecule type" value="Genomic_DNA"/>
</dbReference>
<organism evidence="8 9">
    <name type="scientific">Allacma fusca</name>
    <dbReference type="NCBI Taxonomy" id="39272"/>
    <lineage>
        <taxon>Eukaryota</taxon>
        <taxon>Metazoa</taxon>
        <taxon>Ecdysozoa</taxon>
        <taxon>Arthropoda</taxon>
        <taxon>Hexapoda</taxon>
        <taxon>Collembola</taxon>
        <taxon>Symphypleona</taxon>
        <taxon>Sminthuridae</taxon>
        <taxon>Allacma</taxon>
    </lineage>
</organism>
<dbReference type="GO" id="GO:0034587">
    <property type="term" value="P:piRNA processing"/>
    <property type="evidence" value="ECO:0007669"/>
    <property type="project" value="TreeGrafter"/>
</dbReference>
<evidence type="ECO:0000313" key="9">
    <source>
        <dbReference type="Proteomes" id="UP000708208"/>
    </source>
</evidence>
<comment type="similarity">
    <text evidence="4">Belongs to the phospholipase D family. MitoPLD/Zucchini subfamily.</text>
</comment>
<reference evidence="8" key="1">
    <citation type="submission" date="2021-06" db="EMBL/GenBank/DDBJ databases">
        <authorList>
            <person name="Hodson N. C."/>
            <person name="Mongue J. A."/>
            <person name="Jaron S. K."/>
        </authorList>
    </citation>
    <scope>NUCLEOTIDE SEQUENCE</scope>
</reference>
<name>A0A8J2LBR3_9HEXA</name>
<dbReference type="Proteomes" id="UP000708208">
    <property type="component" value="Unassembled WGS sequence"/>
</dbReference>
<dbReference type="GO" id="GO:0016891">
    <property type="term" value="F:RNA endonuclease activity producing 5'-phosphomonoesters, hydrolytic mechanism"/>
    <property type="evidence" value="ECO:0007669"/>
    <property type="project" value="TreeGrafter"/>
</dbReference>
<comment type="caution">
    <text evidence="8">The sequence shown here is derived from an EMBL/GenBank/DDBJ whole genome shotgun (WGS) entry which is preliminary data.</text>
</comment>
<evidence type="ECO:0000256" key="1">
    <source>
        <dbReference type="ARBA" id="ARBA00022801"/>
    </source>
</evidence>
<evidence type="ECO:0000313" key="8">
    <source>
        <dbReference type="EMBL" id="CAG7829989.1"/>
    </source>
</evidence>
<sequence>MLLNVAVKQFVSILNHLVKVEALSCNSRPATTGRSKGSKMWSLVSFVTTAAVSSLVTIGVVKYLDRKKDKSQEEGTKEEKEYEIAQRKLQFRKPEKIWNTVLFFENGVTTDPELASLKTFVHYLDSARATIQLCLYRMSHWTLGDVLLKKFNKRRGLLIQIITDYDVFTSIDKGTTRLFRKCFDEGMSLKVRRSKSHMHHKFAIIDGEAVLTGSLNWTEQAFTGNHEDVLVTTNPLHVDKYMQRFRTLWRNSQDPADLMAK</sequence>
<dbReference type="SMART" id="SM00155">
    <property type="entry name" value="PLDc"/>
    <property type="match status" value="1"/>
</dbReference>
<keyword evidence="9" id="KW-1185">Reference proteome</keyword>
<dbReference type="AlphaFoldDB" id="A0A8J2LBR3"/>
<feature type="domain" description="PLD phosphodiesterase" evidence="7">
    <location>
        <begin position="194"/>
        <end position="221"/>
    </location>
</feature>
<gene>
    <name evidence="8" type="ORF">AFUS01_LOCUS39817</name>
</gene>
<dbReference type="InterPro" id="IPR001736">
    <property type="entry name" value="PLipase_D/transphosphatidylase"/>
</dbReference>
<evidence type="ECO:0000256" key="3">
    <source>
        <dbReference type="ARBA" id="ARBA00023098"/>
    </source>
</evidence>
<evidence type="ECO:0000256" key="5">
    <source>
        <dbReference type="ARBA" id="ARBA00040549"/>
    </source>
</evidence>
<evidence type="ECO:0000256" key="6">
    <source>
        <dbReference type="ARBA" id="ARBA00043167"/>
    </source>
</evidence>
<dbReference type="InterPro" id="IPR025202">
    <property type="entry name" value="PLD-like_dom"/>
</dbReference>
<dbReference type="PANTHER" id="PTHR43856:SF1">
    <property type="entry name" value="MITOCHONDRIAL CARDIOLIPIN HYDROLASE"/>
    <property type="match status" value="1"/>
</dbReference>
<accession>A0A8J2LBR3</accession>
<evidence type="ECO:0000256" key="4">
    <source>
        <dbReference type="ARBA" id="ARBA00038012"/>
    </source>
</evidence>
<evidence type="ECO:0000256" key="2">
    <source>
        <dbReference type="ARBA" id="ARBA00022963"/>
    </source>
</evidence>
<dbReference type="OrthoDB" id="5205528at2759"/>
<dbReference type="InterPro" id="IPR051406">
    <property type="entry name" value="PLD_domain"/>
</dbReference>
<keyword evidence="2" id="KW-0442">Lipid degradation</keyword>
<dbReference type="PROSITE" id="PS50035">
    <property type="entry name" value="PLD"/>
    <property type="match status" value="1"/>
</dbReference>